<feature type="compositionally biased region" description="Basic and acidic residues" evidence="3">
    <location>
        <begin position="1045"/>
        <end position="1059"/>
    </location>
</feature>
<accession>A0AAV6GQF7</accession>
<feature type="compositionally biased region" description="Polar residues" evidence="3">
    <location>
        <begin position="1586"/>
        <end position="1600"/>
    </location>
</feature>
<evidence type="ECO:0000256" key="2">
    <source>
        <dbReference type="ARBA" id="ARBA00022737"/>
    </source>
</evidence>
<dbReference type="SUPFAM" id="SSF50370">
    <property type="entry name" value="Ricin B-like lectins"/>
    <property type="match status" value="1"/>
</dbReference>
<dbReference type="SMART" id="SM00458">
    <property type="entry name" value="RICIN"/>
    <property type="match status" value="1"/>
</dbReference>
<feature type="compositionally biased region" description="Polar residues" evidence="3">
    <location>
        <begin position="1531"/>
        <end position="1540"/>
    </location>
</feature>
<feature type="region of interest" description="Disordered" evidence="3">
    <location>
        <begin position="1632"/>
        <end position="1652"/>
    </location>
</feature>
<comment type="caution">
    <text evidence="5">The sequence shown here is derived from an EMBL/GenBank/DDBJ whole genome shotgun (WGS) entry which is preliminary data.</text>
</comment>
<dbReference type="Gene3D" id="2.60.20.10">
    <property type="entry name" value="Crystallins"/>
    <property type="match status" value="6"/>
</dbReference>
<evidence type="ECO:0000256" key="1">
    <source>
        <dbReference type="ARBA" id="ARBA00009646"/>
    </source>
</evidence>
<dbReference type="Pfam" id="PF00030">
    <property type="entry name" value="Crystall"/>
    <property type="match status" value="6"/>
</dbReference>
<feature type="region of interest" description="Disordered" evidence="3">
    <location>
        <begin position="954"/>
        <end position="1093"/>
    </location>
</feature>
<dbReference type="PROSITE" id="PS50231">
    <property type="entry name" value="RICIN_B_LECTIN"/>
    <property type="match status" value="1"/>
</dbReference>
<dbReference type="SUPFAM" id="SSF49695">
    <property type="entry name" value="gamma-Crystallin-like"/>
    <property type="match status" value="3"/>
</dbReference>
<feature type="region of interest" description="Disordered" evidence="3">
    <location>
        <begin position="363"/>
        <end position="409"/>
    </location>
</feature>
<feature type="compositionally biased region" description="Polar residues" evidence="3">
    <location>
        <begin position="1637"/>
        <end position="1647"/>
    </location>
</feature>
<reference evidence="5" key="1">
    <citation type="submission" date="2020-10" db="EMBL/GenBank/DDBJ databases">
        <title>Chromosome-scale genome assembly of the Allis shad, Alosa alosa.</title>
        <authorList>
            <person name="Margot Z."/>
            <person name="Christophe K."/>
            <person name="Cabau C."/>
            <person name="Louis A."/>
            <person name="Berthelot C."/>
            <person name="Parey E."/>
            <person name="Roest Crollius H."/>
            <person name="Montfort J."/>
            <person name="Robinson-Rechavi M."/>
            <person name="Bucao C."/>
            <person name="Bouchez O."/>
            <person name="Gislard M."/>
            <person name="Lluch J."/>
            <person name="Milhes M."/>
            <person name="Lampietro C."/>
            <person name="Lopez Roques C."/>
            <person name="Donnadieu C."/>
            <person name="Braasch I."/>
            <person name="Desvignes T."/>
            <person name="Postlethwait J."/>
            <person name="Bobe J."/>
            <person name="Guiguen Y."/>
        </authorList>
    </citation>
    <scope>NUCLEOTIDE SEQUENCE</scope>
    <source>
        <strain evidence="5">M-15738</strain>
        <tissue evidence="5">Blood</tissue>
    </source>
</reference>
<feature type="compositionally biased region" description="Basic and acidic residues" evidence="3">
    <location>
        <begin position="1168"/>
        <end position="1187"/>
    </location>
</feature>
<dbReference type="PANTHER" id="PTHR11818">
    <property type="entry name" value="BETA/GAMMA CRYSTALLIN"/>
    <property type="match status" value="1"/>
</dbReference>
<feature type="region of interest" description="Disordered" evidence="3">
    <location>
        <begin position="1367"/>
        <end position="1399"/>
    </location>
</feature>
<name>A0AAV6GQF7_9TELE</name>
<dbReference type="InterPro" id="IPR035992">
    <property type="entry name" value="Ricin_B-like_lectins"/>
</dbReference>
<feature type="domain" description="Beta/gamma crystallin 'Greek key'" evidence="4">
    <location>
        <begin position="2232"/>
        <end position="2273"/>
    </location>
</feature>
<feature type="region of interest" description="Disordered" evidence="3">
    <location>
        <begin position="26"/>
        <end position="90"/>
    </location>
</feature>
<feature type="region of interest" description="Disordered" evidence="3">
    <location>
        <begin position="1511"/>
        <end position="1615"/>
    </location>
</feature>
<dbReference type="PANTHER" id="PTHR11818:SF2">
    <property type="entry name" value="BETA_GAMMA CRYSTALLIN DOMAIN-CONTAINING PROTEIN 1"/>
    <property type="match status" value="1"/>
</dbReference>
<feature type="compositionally biased region" description="Basic and acidic residues" evidence="3">
    <location>
        <begin position="65"/>
        <end position="78"/>
    </location>
</feature>
<dbReference type="InterPro" id="IPR001064">
    <property type="entry name" value="Beta/gamma_crystallin"/>
</dbReference>
<dbReference type="InterPro" id="IPR050252">
    <property type="entry name" value="Beta/Gamma-Crystallin"/>
</dbReference>
<feature type="compositionally biased region" description="Acidic residues" evidence="3">
    <location>
        <begin position="53"/>
        <end position="64"/>
    </location>
</feature>
<feature type="compositionally biased region" description="Polar residues" evidence="3">
    <location>
        <begin position="793"/>
        <end position="807"/>
    </location>
</feature>
<evidence type="ECO:0000313" key="6">
    <source>
        <dbReference type="Proteomes" id="UP000823561"/>
    </source>
</evidence>
<feature type="compositionally biased region" description="Basic and acidic residues" evidence="3">
    <location>
        <begin position="743"/>
        <end position="760"/>
    </location>
</feature>
<feature type="compositionally biased region" description="Basic and acidic residues" evidence="3">
    <location>
        <begin position="780"/>
        <end position="791"/>
    </location>
</feature>
<sequence>MAEEGTGVLGRIGSWFSPWRVREREALLEDEPQPKAPIPGQGEHLERPPENGTEGEEEEEEEEEERWRESEEREENHRNATGNIHKRRNLQVYLEETSVTQNDITPVIETTIKKSFQVVSKTTRAKQQRESNNDDDESDMGRKNSGRRRSRKGSRGDATSPREKTPPTKNTPGQPPNSPEQSWEEAHQGKGVSTLMMTSPKAKDTKGAGAESHLGEEPEDTHTQPVSPETVHDPHTHTQAHGGFLEFDGPVLATLATVDMDTDEDDDGRVERKTETPESKRRSIKVSRSERVFAKKFVVNAEPAMEEQEDEQADRKRTVDLGANGRQVATVTLKKGAAAPGDDRPDEKSAAIRTIVNRIKLFENHGGAPGPHKPTHSRSADVSPARSVADRVKMLDKSSGQRSSSADRVIVSRISSVPLDPPKVQTVRERAKNFTQTAVPAAAEGGVANETRPSQVRNAHPQNKHTDAVAEGTNRQPGTFKNAEYPPETAAAAQAQPVIKGKSSAVSSVTKARHGVNTPSEPGPEPVKQECVPMIQPARGKDQPDTAMPGDTPTRRTQTPDDKKSTDSRNDKESSQTRGSSQTKDNAHTEVDQIKLTTSDRTHVKDTPERQDKDSQIKDRLKTKDTSDTKHILIATDSSQRENRVTNKKTKDTSQYSAQTIDTRESKDNILVKDVKTEDNSQVKDTITKETITRNDGCQAKDVIETKDITQSKDTVISNSGPVNEQVKFPETKQGLTTNNRSEVLKSLKNKDSPQTKDTKMLTNDAVNLKDSMQNKVNHLTRDDTTTDKHSKSLGTKVSPKPNNFLTPENCDLNEDTKQDEFPPQANDHTEMKDSSDVKLGVMSAVHSVNEDQLNISGSVVSTDAATHVGLPKGGIHQNTPEISPEVKNKEIREQQSPATENKHIITTSNQEVKTETDLSSPSANDTVVKGPHEVKDRSVNQNMTSDIKTLSTNNTAIPSSEQSGETVSAVVDEKAELEDREHTGAKHKEAETETVNVEVKVVSPAASEEQVVSPAKAKSVKEKDEDKKSVPEQLTEPITGATKDVPEQSTEARSKETEIVPEQSTDYSKKTEAKCQPESVSPPTLNSNSPTAVELADLTPYISRSTYTPEKTRKIGRVATEVPDRIKVCEDPSPVTTEQLPSKDTTVMSKETESTKETLQNLVSKTRGIEADQETKSTHRSGEVESAKGLITPSGKSEEKESPLASMDNRKAAKSLNESSGTNTTAGVNCETPSQKVSKDSTFPGTAKETSSLSNLAKEKSSSLTNLTNEDPCILSGGSLGKTTPESSAVMDSTRKKNTRTLKGLKLRDFPPPSRDTPPSWLDLDFRPTPKPRQSLRSPKLSASVSSLDASGEFDPQDFMERVKKLATPFNTPPRNNKLKKTSRTPAPSFAMPAIREDHYEKPFDPDEFKFGMRKRHEFSLDLSKLREQVSVEKEPIEEKLKKAHLDRGSILFKSLLLRETDAAKKMVEAEEGGRAGEKEGGGEGKGLIIKSRLEGSSILSSLRSTGRISRQGLLSARGDSANEPASPIESVSPNSPVATPSDPAKSILDLRSQSGTAEVNKNPTEIIRDSSNLSKDLETDKKPSSISNDRYSLNQSKDSTIRTDPYSLNQPKMPEVDNKLTQSIQSEIQISQTEPRSASATTIDSGPQFPSFDDIKFPGHLEKMLPQNHGEVDPLQQLNSEVTPAPSQLPEMTPNRPLQDQTMNWAANGSHRRPGKMVLFEQPQFKGQSYEVFRDVPDATALKLSAAISAKVIRGCWILYEKTGFKGRCTAVEEGPVELTIDWGEEGQAMVIGSIRLAVRDYSIPRIDLFPEMEGHGMHTAYHGVTPQLASYGIPQCTGSIKVHSGVWLVFSEEQFQGYLSLLEVGQYPAPQTWGFPSPIVGSLRPLQMGGLKVENPTEAKALLYEKPGLQGACVEIHEEVLDVSKGHEPPHTPLNPHIRTHTNSDTLKTVGSMKILSGLWVGYEGVGFEGRQYILEEGEYLDWQDWGGASEWLLSLRPALVDLAPPHMKMYSGRDFSDRGADIDLVEPMPNTQLTGYGLTTQSINVLSGVWVVFEGADFSGQQYVVEKGLYAGPEDWGAQNSTISAAMPVFMDDLSGSSKFKVELYSEPELSGSVLVLDDSVSALPPDFKMQSCKVLSGSWLACEREEFLGSVCVLEEGVYPDVRAMGFQPNIAVRSLLTTGFEFSLPSIILCERADLRGRRVVLTAASINLQLTGGCSRTQSVMVQGGMWVLYEGVNFRGAQVLLRPGLVPDWPKLTRWQRIGSLRPLMQKPVNFRLRNHETGHFLSITGALEDIKLMRIQATAETGRAEQVWAYQDGQLQCKTQMLEDCCVEPLGSLVRPGARLCMTAEKGKPDQLWNITPEGLIRSNVSPDLVFEVKGGEQYDKHHVVLNAFNQSKLNQRWSLEFV</sequence>
<feature type="compositionally biased region" description="Polar residues" evidence="3">
    <location>
        <begin position="1135"/>
        <end position="1150"/>
    </location>
</feature>
<feature type="compositionally biased region" description="Polar residues" evidence="3">
    <location>
        <begin position="910"/>
        <end position="926"/>
    </location>
</feature>
<keyword evidence="2" id="KW-0677">Repeat</keyword>
<dbReference type="InterPro" id="IPR000772">
    <property type="entry name" value="Ricin_B_lectin"/>
</dbReference>
<feature type="region of interest" description="Disordered" evidence="3">
    <location>
        <begin position="1469"/>
        <end position="1490"/>
    </location>
</feature>
<dbReference type="EMBL" id="JADWDJ010000008">
    <property type="protein sequence ID" value="KAG5276669.1"/>
    <property type="molecule type" value="Genomic_DNA"/>
</dbReference>
<feature type="compositionally biased region" description="Polar residues" evidence="3">
    <location>
        <begin position="1553"/>
        <end position="1576"/>
    </location>
</feature>
<dbReference type="Proteomes" id="UP000823561">
    <property type="component" value="Chromosome 8"/>
</dbReference>
<feature type="compositionally biased region" description="Polar residues" evidence="3">
    <location>
        <begin position="451"/>
        <end position="461"/>
    </location>
</feature>
<feature type="compositionally biased region" description="Basic and acidic residues" evidence="3">
    <location>
        <begin position="585"/>
        <end position="631"/>
    </location>
</feature>
<feature type="compositionally biased region" description="Basic residues" evidence="3">
    <location>
        <begin position="144"/>
        <end position="153"/>
    </location>
</feature>
<feature type="region of interest" description="Disordered" evidence="3">
    <location>
        <begin position="730"/>
        <end position="832"/>
    </location>
</feature>
<feature type="compositionally biased region" description="Basic and acidic residues" evidence="3">
    <location>
        <begin position="1469"/>
        <end position="1484"/>
    </location>
</feature>
<protein>
    <recommendedName>
        <fullName evidence="4">Beta/gamma crystallin 'Greek key' domain-containing protein</fullName>
    </recommendedName>
</protein>
<feature type="compositionally biased region" description="Polar residues" evidence="3">
    <location>
        <begin position="761"/>
        <end position="778"/>
    </location>
</feature>
<feature type="domain" description="Beta/gamma crystallin 'Greek key'" evidence="4">
    <location>
        <begin position="1961"/>
        <end position="2003"/>
    </location>
</feature>
<dbReference type="InterPro" id="IPR011024">
    <property type="entry name" value="G_crystallin-like"/>
</dbReference>
<feature type="compositionally biased region" description="Polar residues" evidence="3">
    <location>
        <begin position="954"/>
        <end position="967"/>
    </location>
</feature>
<feature type="region of interest" description="Disordered" evidence="3">
    <location>
        <begin position="303"/>
        <end position="323"/>
    </location>
</feature>
<gene>
    <name evidence="5" type="ORF">AALO_G00108350</name>
</gene>
<dbReference type="Gene3D" id="2.80.10.50">
    <property type="match status" value="1"/>
</dbReference>
<feature type="compositionally biased region" description="Polar residues" evidence="3">
    <location>
        <begin position="1282"/>
        <end position="1292"/>
    </location>
</feature>
<feature type="compositionally biased region" description="Basic and acidic residues" evidence="3">
    <location>
        <begin position="269"/>
        <end position="287"/>
    </location>
</feature>
<feature type="compositionally biased region" description="Polar residues" evidence="3">
    <location>
        <begin position="1079"/>
        <end position="1092"/>
    </location>
</feature>
<feature type="compositionally biased region" description="Basic and acidic residues" evidence="3">
    <location>
        <begin position="558"/>
        <end position="575"/>
    </location>
</feature>
<evidence type="ECO:0000256" key="3">
    <source>
        <dbReference type="SAM" id="MobiDB-lite"/>
    </source>
</evidence>
<feature type="domain" description="Beta/gamma crystallin 'Greek key'" evidence="4">
    <location>
        <begin position="1717"/>
        <end position="1756"/>
    </location>
</feature>
<keyword evidence="6" id="KW-1185">Reference proteome</keyword>
<feature type="compositionally biased region" description="Basic and acidic residues" evidence="3">
    <location>
        <begin position="639"/>
        <end position="652"/>
    </location>
</feature>
<feature type="domain" description="Beta/gamma crystallin 'Greek key'" evidence="4">
    <location>
        <begin position="1757"/>
        <end position="1801"/>
    </location>
</feature>
<feature type="compositionally biased region" description="Low complexity" evidence="3">
    <location>
        <begin position="994"/>
        <end position="1003"/>
    </location>
</feature>
<feature type="domain" description="Beta/gamma crystallin 'Greek key'" evidence="4">
    <location>
        <begin position="1848"/>
        <end position="1890"/>
    </location>
</feature>
<dbReference type="SMART" id="SM00247">
    <property type="entry name" value="XTALbg"/>
    <property type="match status" value="6"/>
</dbReference>
<dbReference type="Pfam" id="PF00652">
    <property type="entry name" value="Ricin_B_lectin"/>
    <property type="match status" value="1"/>
</dbReference>
<organism evidence="5 6">
    <name type="scientific">Alosa alosa</name>
    <name type="common">allis shad</name>
    <dbReference type="NCBI Taxonomy" id="278164"/>
    <lineage>
        <taxon>Eukaryota</taxon>
        <taxon>Metazoa</taxon>
        <taxon>Chordata</taxon>
        <taxon>Craniata</taxon>
        <taxon>Vertebrata</taxon>
        <taxon>Euteleostomi</taxon>
        <taxon>Actinopterygii</taxon>
        <taxon>Neopterygii</taxon>
        <taxon>Teleostei</taxon>
        <taxon>Clupei</taxon>
        <taxon>Clupeiformes</taxon>
        <taxon>Clupeoidei</taxon>
        <taxon>Clupeidae</taxon>
        <taxon>Alosa</taxon>
    </lineage>
</organism>
<feature type="compositionally biased region" description="Polar residues" evidence="3">
    <location>
        <begin position="1217"/>
        <end position="1256"/>
    </location>
</feature>
<feature type="region of interest" description="Disordered" evidence="3">
    <location>
        <begin position="910"/>
        <end position="930"/>
    </location>
</feature>
<feature type="region of interest" description="Disordered" evidence="3">
    <location>
        <begin position="1126"/>
        <end position="1354"/>
    </location>
</feature>
<proteinExistence type="inferred from homology"/>
<feature type="compositionally biased region" description="Basic and acidic residues" evidence="3">
    <location>
        <begin position="213"/>
        <end position="222"/>
    </location>
</feature>
<feature type="domain" description="Beta/gamma crystallin 'Greek key'" evidence="4">
    <location>
        <begin position="2052"/>
        <end position="2094"/>
    </location>
</feature>
<feature type="region of interest" description="Disordered" evidence="3">
    <location>
        <begin position="115"/>
        <end position="287"/>
    </location>
</feature>
<comment type="similarity">
    <text evidence="1">Belongs to the beta/gamma-crystallin family.</text>
</comment>
<evidence type="ECO:0000259" key="4">
    <source>
        <dbReference type="PROSITE" id="PS50915"/>
    </source>
</evidence>
<feature type="compositionally biased region" description="Polar residues" evidence="3">
    <location>
        <begin position="1336"/>
        <end position="1350"/>
    </location>
</feature>
<feature type="compositionally biased region" description="Basic and acidic residues" evidence="3">
    <location>
        <begin position="1020"/>
        <end position="1031"/>
    </location>
</feature>
<feature type="compositionally biased region" description="Basic and acidic residues" evidence="3">
    <location>
        <begin position="972"/>
        <end position="992"/>
    </location>
</feature>
<feature type="region of interest" description="Disordered" evidence="3">
    <location>
        <begin position="436"/>
        <end position="657"/>
    </location>
</feature>
<evidence type="ECO:0000313" key="5">
    <source>
        <dbReference type="EMBL" id="KAG5276669.1"/>
    </source>
</evidence>
<dbReference type="PROSITE" id="PS50915">
    <property type="entry name" value="CRYSTALLIN_BETA_GAMMA"/>
    <property type="match status" value="6"/>
</dbReference>
<feature type="compositionally biased region" description="Basic residues" evidence="3">
    <location>
        <begin position="1297"/>
        <end position="1306"/>
    </location>
</feature>